<dbReference type="EMBL" id="CAVN010000111">
    <property type="protein sequence ID" value="CDF59016.1"/>
    <property type="molecule type" value="Genomic_DNA"/>
</dbReference>
<feature type="transmembrane region" description="Helical" evidence="1">
    <location>
        <begin position="37"/>
        <end position="57"/>
    </location>
</feature>
<feature type="transmembrane region" description="Helical" evidence="1">
    <location>
        <begin position="69"/>
        <end position="90"/>
    </location>
</feature>
<evidence type="ECO:0000256" key="1">
    <source>
        <dbReference type="SAM" id="Phobius"/>
    </source>
</evidence>
<keyword evidence="1" id="KW-0812">Transmembrane</keyword>
<reference evidence="2" key="1">
    <citation type="submission" date="2013-03" db="EMBL/GenBank/DDBJ databases">
        <title>Draft genome sequence of the hydrogen-ethanol-producing anaerobic alkalithermophilic Caloramator celere.</title>
        <authorList>
            <person name="Ciranna A."/>
            <person name="Larjo A."/>
            <person name="Kivisto A."/>
            <person name="Santala V."/>
            <person name="Roos C."/>
            <person name="Karp M."/>
        </authorList>
    </citation>
    <scope>NUCLEOTIDE SEQUENCE [LARGE SCALE GENOMIC DNA]</scope>
    <source>
        <strain evidence="2">DSM 8682</strain>
    </source>
</reference>
<gene>
    <name evidence="2" type="ORF">TCEL_02084</name>
</gene>
<dbReference type="RefSeq" id="WP_018664219.1">
    <property type="nucleotide sequence ID" value="NZ_HF952022.1"/>
</dbReference>
<evidence type="ECO:0008006" key="4">
    <source>
        <dbReference type="Google" id="ProtNLM"/>
    </source>
</evidence>
<evidence type="ECO:0000313" key="3">
    <source>
        <dbReference type="Proteomes" id="UP000014923"/>
    </source>
</evidence>
<organism evidence="2 3">
    <name type="scientific">Thermobrachium celere DSM 8682</name>
    <dbReference type="NCBI Taxonomy" id="941824"/>
    <lineage>
        <taxon>Bacteria</taxon>
        <taxon>Bacillati</taxon>
        <taxon>Bacillota</taxon>
        <taxon>Clostridia</taxon>
        <taxon>Eubacteriales</taxon>
        <taxon>Clostridiaceae</taxon>
        <taxon>Thermobrachium</taxon>
    </lineage>
</organism>
<dbReference type="HOGENOM" id="CLU_107962_0_0_9"/>
<feature type="transmembrane region" description="Helical" evidence="1">
    <location>
        <begin position="163"/>
        <end position="181"/>
    </location>
</feature>
<dbReference type="Proteomes" id="UP000014923">
    <property type="component" value="Unassembled WGS sequence"/>
</dbReference>
<proteinExistence type="predicted"/>
<dbReference type="OrthoDB" id="1115879at2"/>
<name>R7RUA9_9CLOT</name>
<feature type="transmembrane region" description="Helical" evidence="1">
    <location>
        <begin position="110"/>
        <end position="131"/>
    </location>
</feature>
<comment type="caution">
    <text evidence="2">The sequence shown here is derived from an EMBL/GenBank/DDBJ whole genome shotgun (WGS) entry which is preliminary data.</text>
</comment>
<keyword evidence="3" id="KW-1185">Reference proteome</keyword>
<dbReference type="eggNOG" id="ENOG502Z95P">
    <property type="taxonomic scope" value="Bacteria"/>
</dbReference>
<evidence type="ECO:0000313" key="2">
    <source>
        <dbReference type="EMBL" id="CDF59016.1"/>
    </source>
</evidence>
<protein>
    <recommendedName>
        <fullName evidence="4">Mpv17 / PMP22 family protein</fullName>
    </recommendedName>
</protein>
<sequence length="214" mass="24270">MKKKDLIWIATIILIAFLLIYKPTHLAFINATKSHPYIMGFIKVSILATLGELLAIRLKVGDYKKPYGLTYRFIVWGLFGMAFTLVFEVFAQGVLASMNKGLLPNSSYPFVFAFFTSFIMNTIFAPTFMALHRITDTYIDLGQGKLSLILKTNLKDVVNKIDWYGYISFVVLKTIPFFWVPAHTITFLLPSEYRVLMASFLSIALGAILSIAKR</sequence>
<keyword evidence="1" id="KW-1133">Transmembrane helix</keyword>
<dbReference type="AlphaFoldDB" id="R7RUA9"/>
<feature type="transmembrane region" description="Helical" evidence="1">
    <location>
        <begin position="193"/>
        <end position="212"/>
    </location>
</feature>
<accession>R7RUA9</accession>
<keyword evidence="1" id="KW-0472">Membrane</keyword>